<accession>A0ACB8SHX8</accession>
<comment type="caution">
    <text evidence="1">The sequence shown here is derived from an EMBL/GenBank/DDBJ whole genome shotgun (WGS) entry which is preliminary data.</text>
</comment>
<reference evidence="1" key="2">
    <citation type="journal article" date="2022" name="New Phytol.">
        <title>Evolutionary transition to the ectomycorrhizal habit in the genomes of a hyperdiverse lineage of mushroom-forming fungi.</title>
        <authorList>
            <person name="Looney B."/>
            <person name="Miyauchi S."/>
            <person name="Morin E."/>
            <person name="Drula E."/>
            <person name="Courty P.E."/>
            <person name="Kohler A."/>
            <person name="Kuo A."/>
            <person name="LaButti K."/>
            <person name="Pangilinan J."/>
            <person name="Lipzen A."/>
            <person name="Riley R."/>
            <person name="Andreopoulos W."/>
            <person name="He G."/>
            <person name="Johnson J."/>
            <person name="Nolan M."/>
            <person name="Tritt A."/>
            <person name="Barry K.W."/>
            <person name="Grigoriev I.V."/>
            <person name="Nagy L.G."/>
            <person name="Hibbett D."/>
            <person name="Henrissat B."/>
            <person name="Matheny P.B."/>
            <person name="Labbe J."/>
            <person name="Martin F.M."/>
        </authorList>
    </citation>
    <scope>NUCLEOTIDE SEQUENCE</scope>
    <source>
        <strain evidence="1">HHB10654</strain>
    </source>
</reference>
<evidence type="ECO:0000313" key="2">
    <source>
        <dbReference type="Proteomes" id="UP000814140"/>
    </source>
</evidence>
<dbReference type="EMBL" id="MU277284">
    <property type="protein sequence ID" value="KAI0055660.1"/>
    <property type="molecule type" value="Genomic_DNA"/>
</dbReference>
<reference evidence="1" key="1">
    <citation type="submission" date="2021-03" db="EMBL/GenBank/DDBJ databases">
        <authorList>
            <consortium name="DOE Joint Genome Institute"/>
            <person name="Ahrendt S."/>
            <person name="Looney B.P."/>
            <person name="Miyauchi S."/>
            <person name="Morin E."/>
            <person name="Drula E."/>
            <person name="Courty P.E."/>
            <person name="Chicoki N."/>
            <person name="Fauchery L."/>
            <person name="Kohler A."/>
            <person name="Kuo A."/>
            <person name="Labutti K."/>
            <person name="Pangilinan J."/>
            <person name="Lipzen A."/>
            <person name="Riley R."/>
            <person name="Andreopoulos W."/>
            <person name="He G."/>
            <person name="Johnson J."/>
            <person name="Barry K.W."/>
            <person name="Grigoriev I.V."/>
            <person name="Nagy L."/>
            <person name="Hibbett D."/>
            <person name="Henrissat B."/>
            <person name="Matheny P.B."/>
            <person name="Labbe J."/>
            <person name="Martin F."/>
        </authorList>
    </citation>
    <scope>NUCLEOTIDE SEQUENCE</scope>
    <source>
        <strain evidence="1">HHB10654</strain>
    </source>
</reference>
<evidence type="ECO:0000313" key="1">
    <source>
        <dbReference type="EMBL" id="KAI0055660.1"/>
    </source>
</evidence>
<protein>
    <submittedName>
        <fullName evidence="1">Uncharacterized protein</fullName>
    </submittedName>
</protein>
<name>A0ACB8SHX8_9AGAM</name>
<proteinExistence type="predicted"/>
<keyword evidence="2" id="KW-1185">Reference proteome</keyword>
<dbReference type="Proteomes" id="UP000814140">
    <property type="component" value="Unassembled WGS sequence"/>
</dbReference>
<sequence length="294" mass="32613">MIVDPEWNVLAHLAGKPMRDETWDPGCAEAAQKMNSVRDRVVLSPEERNHRRGQFAALRAGISYGGGQTHPQNLDLGENEGVIRELLADPNIQRIVGFANSTFATGAPKLYKHYESNINALVEHDPTLEMPFSNSIHAAVTFNLGPRTVTKKHVDSGNLPNGWCAITPLGNFDASAGGHFVLHEFKLIIQFPANSTIHVPSGSVTHSNLPVQRHETRLSLTQYTAGPLHRWVAYGFRTEKMLARQDPAEKAQMDAARAGRWPAALRLFSKYEELEADIRREFGLPNPTSDMHAL</sequence>
<organism evidence="1 2">
    <name type="scientific">Artomyces pyxidatus</name>
    <dbReference type="NCBI Taxonomy" id="48021"/>
    <lineage>
        <taxon>Eukaryota</taxon>
        <taxon>Fungi</taxon>
        <taxon>Dikarya</taxon>
        <taxon>Basidiomycota</taxon>
        <taxon>Agaricomycotina</taxon>
        <taxon>Agaricomycetes</taxon>
        <taxon>Russulales</taxon>
        <taxon>Auriscalpiaceae</taxon>
        <taxon>Artomyces</taxon>
    </lineage>
</organism>
<gene>
    <name evidence="1" type="ORF">BV25DRAFT_1815305</name>
</gene>